<proteinExistence type="predicted"/>
<evidence type="ECO:0000313" key="3">
    <source>
        <dbReference type="Proteomes" id="UP000000768"/>
    </source>
</evidence>
<feature type="domain" description="Disease resistance protein At4g27190-like leucine-rich repeats" evidence="1">
    <location>
        <begin position="863"/>
        <end position="977"/>
    </location>
</feature>
<dbReference type="SUPFAM" id="SSF52058">
    <property type="entry name" value="L domain-like"/>
    <property type="match status" value="1"/>
</dbReference>
<reference evidence="3" key="2">
    <citation type="journal article" date="2018" name="Plant J.">
        <title>The Sorghum bicolor reference genome: improved assembly, gene annotations, a transcriptome atlas, and signatures of genome organization.</title>
        <authorList>
            <person name="McCormick R.F."/>
            <person name="Truong S.K."/>
            <person name="Sreedasyam A."/>
            <person name="Jenkins J."/>
            <person name="Shu S."/>
            <person name="Sims D."/>
            <person name="Kennedy M."/>
            <person name="Amirebrahimi M."/>
            <person name="Weers B.D."/>
            <person name="McKinley B."/>
            <person name="Mattison A."/>
            <person name="Morishige D.T."/>
            <person name="Grimwood J."/>
            <person name="Schmutz J."/>
            <person name="Mullet J.E."/>
        </authorList>
    </citation>
    <scope>NUCLEOTIDE SEQUENCE [LARGE SCALE GENOMIC DNA]</scope>
    <source>
        <strain evidence="3">cv. BTx623</strain>
    </source>
</reference>
<dbReference type="FunCoup" id="A0A1B6PJH6">
    <property type="interactions" value="368"/>
</dbReference>
<reference evidence="2 3" key="1">
    <citation type="journal article" date="2009" name="Nature">
        <title>The Sorghum bicolor genome and the diversification of grasses.</title>
        <authorList>
            <person name="Paterson A.H."/>
            <person name="Bowers J.E."/>
            <person name="Bruggmann R."/>
            <person name="Dubchak I."/>
            <person name="Grimwood J."/>
            <person name="Gundlach H."/>
            <person name="Haberer G."/>
            <person name="Hellsten U."/>
            <person name="Mitros T."/>
            <person name="Poliakov A."/>
            <person name="Schmutz J."/>
            <person name="Spannagl M."/>
            <person name="Tang H."/>
            <person name="Wang X."/>
            <person name="Wicker T."/>
            <person name="Bharti A.K."/>
            <person name="Chapman J."/>
            <person name="Feltus F.A."/>
            <person name="Gowik U."/>
            <person name="Grigoriev I.V."/>
            <person name="Lyons E."/>
            <person name="Maher C.A."/>
            <person name="Martis M."/>
            <person name="Narechania A."/>
            <person name="Otillar R.P."/>
            <person name="Penning B.W."/>
            <person name="Salamov A.A."/>
            <person name="Wang Y."/>
            <person name="Zhang L."/>
            <person name="Carpita N.C."/>
            <person name="Freeling M."/>
            <person name="Gingle A.R."/>
            <person name="Hash C.T."/>
            <person name="Keller B."/>
            <person name="Klein P."/>
            <person name="Kresovich S."/>
            <person name="McCann M.C."/>
            <person name="Ming R."/>
            <person name="Peterson D.G."/>
            <person name="Mehboob-ur-Rahman"/>
            <person name="Ware D."/>
            <person name="Westhoff P."/>
            <person name="Mayer K.F."/>
            <person name="Messing J."/>
            <person name="Rokhsar D.S."/>
        </authorList>
    </citation>
    <scope>NUCLEOTIDE SEQUENCE [LARGE SCALE GENOMIC DNA]</scope>
    <source>
        <strain evidence="3">cv. BTx623</strain>
    </source>
</reference>
<evidence type="ECO:0000259" key="1">
    <source>
        <dbReference type="Pfam" id="PF23247"/>
    </source>
</evidence>
<dbReference type="eggNOG" id="ENOG502SYYC">
    <property type="taxonomic scope" value="Eukaryota"/>
</dbReference>
<dbReference type="InterPro" id="IPR057135">
    <property type="entry name" value="At4g27190-like_LRR"/>
</dbReference>
<dbReference type="PANTHER" id="PTHR33463:SF103">
    <property type="entry name" value="NB-ARC DOMAIN-CONTAINING PROTEIN"/>
    <property type="match status" value="1"/>
</dbReference>
<dbReference type="InterPro" id="IPR050905">
    <property type="entry name" value="Plant_NBS-LRR"/>
</dbReference>
<dbReference type="Proteomes" id="UP000000768">
    <property type="component" value="Chromosome 6"/>
</dbReference>
<organism evidence="2 3">
    <name type="scientific">Sorghum bicolor</name>
    <name type="common">Sorghum</name>
    <name type="synonym">Sorghum vulgare</name>
    <dbReference type="NCBI Taxonomy" id="4558"/>
    <lineage>
        <taxon>Eukaryota</taxon>
        <taxon>Viridiplantae</taxon>
        <taxon>Streptophyta</taxon>
        <taxon>Embryophyta</taxon>
        <taxon>Tracheophyta</taxon>
        <taxon>Spermatophyta</taxon>
        <taxon>Magnoliopsida</taxon>
        <taxon>Liliopsida</taxon>
        <taxon>Poales</taxon>
        <taxon>Poaceae</taxon>
        <taxon>PACMAD clade</taxon>
        <taxon>Panicoideae</taxon>
        <taxon>Andropogonodae</taxon>
        <taxon>Andropogoneae</taxon>
        <taxon>Sorghinae</taxon>
        <taxon>Sorghum</taxon>
    </lineage>
</organism>
<dbReference type="Gene3D" id="3.80.10.10">
    <property type="entry name" value="Ribonuclease Inhibitor"/>
    <property type="match status" value="2"/>
</dbReference>
<accession>A0A1B6PJH6</accession>
<dbReference type="EMBL" id="CM000765">
    <property type="protein sequence ID" value="KXG25824.1"/>
    <property type="molecule type" value="Genomic_DNA"/>
</dbReference>
<dbReference type="OMA" id="NGMFWHI"/>
<gene>
    <name evidence="2" type="ORF">SORBI_3006G017400</name>
</gene>
<dbReference type="AlphaFoldDB" id="A0A1B6PJH6"/>
<dbReference type="PANTHER" id="PTHR33463">
    <property type="entry name" value="NB-ARC DOMAIN-CONTAINING PROTEIN-RELATED"/>
    <property type="match status" value="1"/>
</dbReference>
<dbReference type="Gramene" id="KXG25824">
    <property type="protein sequence ID" value="KXG25824"/>
    <property type="gene ID" value="SORBI_3006G017400"/>
</dbReference>
<name>A0A1B6PJH6_SORBI</name>
<sequence>MQNLGVYGIKEAVQAIIPYLEDTGRSAPKTIYFDGWDGLAASAVLTAIAEDPPPSLTKKFDRIIHIDCSRWKSRRALQKIIADKLKLPQSVMVTFDREDDEDDFSGVDEDSRAEIEDIGRTILGSLSQYRFLVIFHNGSTDMVDLADFGIPQPLFGITKIMWTFTGILHLHPETKEKVDNSHLCIYRNINWSFDGDTAQLILEEATEVIKHMQHKQSITPQITAKCITYILWLHEMGGSTMDYNWATHASNYWVCDGIMGQQGQLDDESWEVSAALHKQVQRMELSSCPIKFEGYEHRDVWKSVTCTSDSGETQNLTAVSQNLTSLFLVSKGRTLTTLPHEMFQKLERLRVLKLSGCNFSFHSPPFRCCRSLRFLGLDHCGDQGREEDKQGRPIMEFFHSLWVLDMSHTDWDIDMSQDLTEQMASNIREIHIKKGRIGHSHLAWRQLRNLRKLRVIEPTSSWETLKKDEFTDMVMLELLDLSGNSTIQVLPSLSSATRLRTLILDGCVGLDHIGPEGIPASLESFSLDARAGKDGNNTAKISRVSLAGCGKLVNFTLLGTLPNLEELDLSCTAVKTLNLKKDVQVEKLGRIFLMGCQQLRALIWPENGMQQLRLLCIDTRQGVVVSRETSHYSIVCQEQDGYCQAHVSIMDIRLLQSLVLTGSREFCWSTTPFKLNLYLSCTIKDDGENCNSEKVGHRLHRTAQIAGSRSVVNKSLISNTCSTYNDVSIEQIVITEDDDSSALQFEPQDLHFEMGHEMIDINMADNSRGIKALYFVMDRVQSLHLHDNYSISSIIPEHITSTREEGFKYRALKWFDVEKCPKLDTVFHTNYDGPSFLFDELEAFRAADLLMARSIWSRGRAFNHAVDETSFGKLQTIHLYRCTRLKFVLPLSWNHTLSSLETLHIVCCGDLRQVFPVETGFLATIAAVHQNGMLEFPRLKDLYLHHLSSLRQICEAKMFAPKLKTVRIRGCWGLKRLPAVNQDGLPAIVDCEKDWWNDLEWDGLDVGHHPSLFRPCHSGYYKKQMLRSTVLR</sequence>
<keyword evidence="3" id="KW-1185">Reference proteome</keyword>
<protein>
    <recommendedName>
        <fullName evidence="1">Disease resistance protein At4g27190-like leucine-rich repeats domain-containing protein</fullName>
    </recommendedName>
</protein>
<dbReference type="Pfam" id="PF23247">
    <property type="entry name" value="LRR_RPS2"/>
    <property type="match status" value="1"/>
</dbReference>
<evidence type="ECO:0000313" key="2">
    <source>
        <dbReference type="EMBL" id="KXG25824.1"/>
    </source>
</evidence>
<dbReference type="InterPro" id="IPR032675">
    <property type="entry name" value="LRR_dom_sf"/>
</dbReference>
<dbReference type="InParanoid" id="A0A1B6PJH6"/>